<dbReference type="Gene3D" id="1.10.10.10">
    <property type="entry name" value="Winged helix-like DNA-binding domain superfamily/Winged helix DNA-binding domain"/>
    <property type="match status" value="1"/>
</dbReference>
<dbReference type="InterPro" id="IPR058163">
    <property type="entry name" value="LysR-type_TF_proteobact-type"/>
</dbReference>
<dbReference type="AlphaFoldDB" id="A0A437Q9B6"/>
<dbReference type="PROSITE" id="PS50931">
    <property type="entry name" value="HTH_LYSR"/>
    <property type="match status" value="1"/>
</dbReference>
<dbReference type="SUPFAM" id="SSF53850">
    <property type="entry name" value="Periplasmic binding protein-like II"/>
    <property type="match status" value="1"/>
</dbReference>
<evidence type="ECO:0000256" key="4">
    <source>
        <dbReference type="ARBA" id="ARBA00023163"/>
    </source>
</evidence>
<protein>
    <submittedName>
        <fullName evidence="6">LysR family transcriptional regulator</fullName>
    </submittedName>
</protein>
<keyword evidence="3" id="KW-0238">DNA-binding</keyword>
<dbReference type="InterPro" id="IPR036388">
    <property type="entry name" value="WH-like_DNA-bd_sf"/>
</dbReference>
<comment type="caution">
    <text evidence="6">The sequence shown here is derived from an EMBL/GenBank/DDBJ whole genome shotgun (WGS) entry which is preliminary data.</text>
</comment>
<feature type="domain" description="HTH lysR-type" evidence="5">
    <location>
        <begin position="40"/>
        <end position="90"/>
    </location>
</feature>
<proteinExistence type="inferred from homology"/>
<dbReference type="EMBL" id="SACQ01000003">
    <property type="protein sequence ID" value="RVU31066.1"/>
    <property type="molecule type" value="Genomic_DNA"/>
</dbReference>
<evidence type="ECO:0000256" key="3">
    <source>
        <dbReference type="ARBA" id="ARBA00023125"/>
    </source>
</evidence>
<keyword evidence="7" id="KW-1185">Reference proteome</keyword>
<dbReference type="Proteomes" id="UP000282818">
    <property type="component" value="Unassembled WGS sequence"/>
</dbReference>
<dbReference type="InterPro" id="IPR000847">
    <property type="entry name" value="LysR_HTH_N"/>
</dbReference>
<keyword evidence="2" id="KW-0805">Transcription regulation</keyword>
<organism evidence="6 7">
    <name type="scientific">Neptunomonas marina</name>
    <dbReference type="NCBI Taxonomy" id="1815562"/>
    <lineage>
        <taxon>Bacteria</taxon>
        <taxon>Pseudomonadati</taxon>
        <taxon>Pseudomonadota</taxon>
        <taxon>Gammaproteobacteria</taxon>
        <taxon>Oceanospirillales</taxon>
        <taxon>Oceanospirillaceae</taxon>
        <taxon>Neptunomonas</taxon>
    </lineage>
</organism>
<evidence type="ECO:0000259" key="5">
    <source>
        <dbReference type="PROSITE" id="PS50931"/>
    </source>
</evidence>
<dbReference type="InterPro" id="IPR036390">
    <property type="entry name" value="WH_DNA-bd_sf"/>
</dbReference>
<dbReference type="Pfam" id="PF00126">
    <property type="entry name" value="HTH_1"/>
    <property type="match status" value="1"/>
</dbReference>
<evidence type="ECO:0000256" key="1">
    <source>
        <dbReference type="ARBA" id="ARBA00009437"/>
    </source>
</evidence>
<reference evidence="6 7" key="1">
    <citation type="submission" date="2019-01" db="EMBL/GenBank/DDBJ databases">
        <authorList>
            <person name="Chen W.-M."/>
        </authorList>
    </citation>
    <scope>NUCLEOTIDE SEQUENCE [LARGE SCALE GENOMIC DNA]</scope>
    <source>
        <strain evidence="6 7">HPM-16</strain>
    </source>
</reference>
<accession>A0A437Q9B6</accession>
<dbReference type="PANTHER" id="PTHR30537">
    <property type="entry name" value="HTH-TYPE TRANSCRIPTIONAL REGULATOR"/>
    <property type="match status" value="1"/>
</dbReference>
<comment type="similarity">
    <text evidence="1">Belongs to the LysR transcriptional regulatory family.</text>
</comment>
<dbReference type="GO" id="GO:0003700">
    <property type="term" value="F:DNA-binding transcription factor activity"/>
    <property type="evidence" value="ECO:0007669"/>
    <property type="project" value="InterPro"/>
</dbReference>
<dbReference type="Gene3D" id="3.40.190.10">
    <property type="entry name" value="Periplasmic binding protein-like II"/>
    <property type="match status" value="2"/>
</dbReference>
<evidence type="ECO:0000313" key="7">
    <source>
        <dbReference type="Proteomes" id="UP000282818"/>
    </source>
</evidence>
<evidence type="ECO:0000256" key="2">
    <source>
        <dbReference type="ARBA" id="ARBA00023015"/>
    </source>
</evidence>
<keyword evidence="4" id="KW-0804">Transcription</keyword>
<dbReference type="GO" id="GO:0043565">
    <property type="term" value="F:sequence-specific DNA binding"/>
    <property type="evidence" value="ECO:0007669"/>
    <property type="project" value="TreeGrafter"/>
</dbReference>
<evidence type="ECO:0000313" key="6">
    <source>
        <dbReference type="EMBL" id="RVU31066.1"/>
    </source>
</evidence>
<dbReference type="Pfam" id="PF03466">
    <property type="entry name" value="LysR_substrate"/>
    <property type="match status" value="1"/>
</dbReference>
<gene>
    <name evidence="6" type="ORF">EOE65_08645</name>
</gene>
<dbReference type="PANTHER" id="PTHR30537:SF32">
    <property type="entry name" value="HTH-TYPE TRANSCRIPTIONAL REGULATOR DSDC"/>
    <property type="match status" value="1"/>
</dbReference>
<name>A0A437Q9B6_9GAMM</name>
<sequence length="325" mass="35697">MHIFSVSQSTSSSDIFLTRFSFSKRLAMKVTARILSSLPYFEAVGRLGGVSQAAMELCVTPGAVSQQIRKLEGQLDTALFRRSGQRLVLSEAGRAFLLSVQGGFTEIERGCTQLQALNHAVPVRLRATPSFAYKYLIPKLALFHEQYPDIAVETHADTSLHLESGRPYDLAIDYCLLEQAPNSGRLLFEEKLVPVASPHYFAQLPDQEAFWRSAALLHDGEPWQHASRDAEWAFWLQRHCISEVSASSGHYFNRSDMALAAAVAGLGVALARQSLVQEELVQGSLITLAKPIPAPCGYYLLEAGRAATKPHALALASWLQETAIA</sequence>
<dbReference type="GO" id="GO:0006351">
    <property type="term" value="P:DNA-templated transcription"/>
    <property type="evidence" value="ECO:0007669"/>
    <property type="project" value="TreeGrafter"/>
</dbReference>
<dbReference type="SUPFAM" id="SSF46785">
    <property type="entry name" value="Winged helix' DNA-binding domain"/>
    <property type="match status" value="1"/>
</dbReference>
<dbReference type="InterPro" id="IPR005119">
    <property type="entry name" value="LysR_subst-bd"/>
</dbReference>